<keyword evidence="2" id="KW-0732">Signal</keyword>
<protein>
    <submittedName>
        <fullName evidence="4">Kringle domain-containing protein</fullName>
    </submittedName>
</protein>
<dbReference type="Gene3D" id="2.60.40.420">
    <property type="entry name" value="Cupredoxins - blue copper proteins"/>
    <property type="match status" value="1"/>
</dbReference>
<accession>A0AA85JW29</accession>
<evidence type="ECO:0000256" key="2">
    <source>
        <dbReference type="SAM" id="SignalP"/>
    </source>
</evidence>
<proteinExistence type="predicted"/>
<keyword evidence="1" id="KW-0472">Membrane</keyword>
<keyword evidence="1" id="KW-1133">Transmembrane helix</keyword>
<reference evidence="4" key="2">
    <citation type="submission" date="2023-11" db="UniProtKB">
        <authorList>
            <consortium name="WormBaseParasite"/>
        </authorList>
    </citation>
    <scope>IDENTIFICATION</scope>
</reference>
<evidence type="ECO:0000256" key="1">
    <source>
        <dbReference type="SAM" id="Phobius"/>
    </source>
</evidence>
<dbReference type="InterPro" id="IPR008972">
    <property type="entry name" value="Cupredoxin"/>
</dbReference>
<organism evidence="3 4">
    <name type="scientific">Trichobilharzia regenti</name>
    <name type="common">Nasal bird schistosome</name>
    <dbReference type="NCBI Taxonomy" id="157069"/>
    <lineage>
        <taxon>Eukaryota</taxon>
        <taxon>Metazoa</taxon>
        <taxon>Spiralia</taxon>
        <taxon>Lophotrochozoa</taxon>
        <taxon>Platyhelminthes</taxon>
        <taxon>Trematoda</taxon>
        <taxon>Digenea</taxon>
        <taxon>Strigeidida</taxon>
        <taxon>Schistosomatoidea</taxon>
        <taxon>Schistosomatidae</taxon>
        <taxon>Trichobilharzia</taxon>
    </lineage>
</organism>
<evidence type="ECO:0000313" key="3">
    <source>
        <dbReference type="Proteomes" id="UP000050795"/>
    </source>
</evidence>
<dbReference type="AlphaFoldDB" id="A0AA85JW29"/>
<dbReference type="Proteomes" id="UP000050795">
    <property type="component" value="Unassembled WGS sequence"/>
</dbReference>
<keyword evidence="3" id="KW-1185">Reference proteome</keyword>
<feature type="transmembrane region" description="Helical" evidence="1">
    <location>
        <begin position="217"/>
        <end position="241"/>
    </location>
</feature>
<dbReference type="WBParaSite" id="TREG1_46220.3">
    <property type="protein sequence ID" value="TREG1_46220.3"/>
    <property type="gene ID" value="TREG1_46220"/>
</dbReference>
<feature type="signal peptide" evidence="2">
    <location>
        <begin position="1"/>
        <end position="20"/>
    </location>
</feature>
<sequence length="422" mass="49393">MHKTCLMEIIVVIFMEFTSAQLQDHVILWDGSNWRFKESQNDLYVNEGDNLIFICPRNRTFSQNIFWTDDPRVLMKCNETLPIKVVKLLDCFGNDSVRDFVLKVSQFPEIASLPSFHYDIPVHFVAQSVICHNNNFRLSVRLSPPTITRVGDKLNNHFQPKIRYRLFNYSRKSSSNFNHALYGQVQNEGHKQNLSSSTYRTLRSNGKGRWAWAEYRFLLLPATLAFFTLVGMQIVLCGFWLSSSFTNKFQNCFNKSKSIKRQQPDSNHQETEYELQSHLFYTPEYISDGKKCLCWSAASLTNGSNVTYTMKNDYSNSTHFNYHSQSSNHKHHDHYCCNNSQSQNYQYQQCPLLLKYSSKNFWFDTFPSTQIIPDTSTVLYNHFYEVPDVRFCSNQKQTVPQPVYTILECDKSVRISILEPIR</sequence>
<evidence type="ECO:0000313" key="4">
    <source>
        <dbReference type="WBParaSite" id="TREG1_46220.3"/>
    </source>
</evidence>
<keyword evidence="1" id="KW-0812">Transmembrane</keyword>
<feature type="chain" id="PRO_5041713340" evidence="2">
    <location>
        <begin position="21"/>
        <end position="422"/>
    </location>
</feature>
<reference evidence="3" key="1">
    <citation type="submission" date="2022-06" db="EMBL/GenBank/DDBJ databases">
        <authorList>
            <person name="Berger JAMES D."/>
            <person name="Berger JAMES D."/>
        </authorList>
    </citation>
    <scope>NUCLEOTIDE SEQUENCE [LARGE SCALE GENOMIC DNA]</scope>
</reference>
<name>A0AA85JW29_TRIRE</name>